<dbReference type="Proteomes" id="UP000809273">
    <property type="component" value="Unassembled WGS sequence"/>
</dbReference>
<evidence type="ECO:0000256" key="1">
    <source>
        <dbReference type="ARBA" id="ARBA00022598"/>
    </source>
</evidence>
<comment type="caution">
    <text evidence="5">The sequence shown here is derived from an EMBL/GenBank/DDBJ whole genome shotgun (WGS) entry which is preliminary data.</text>
</comment>
<dbReference type="Pfam" id="PF13607">
    <property type="entry name" value="Succ_CoA_lig"/>
    <property type="match status" value="1"/>
</dbReference>
<evidence type="ECO:0000259" key="4">
    <source>
        <dbReference type="SMART" id="SM00881"/>
    </source>
</evidence>
<dbReference type="Pfam" id="PF13380">
    <property type="entry name" value="CoA_binding_2"/>
    <property type="match status" value="1"/>
</dbReference>
<dbReference type="InterPro" id="IPR036291">
    <property type="entry name" value="NAD(P)-bd_dom_sf"/>
</dbReference>
<proteinExistence type="predicted"/>
<dbReference type="InterPro" id="IPR016102">
    <property type="entry name" value="Succinyl-CoA_synth-like"/>
</dbReference>
<reference evidence="5" key="2">
    <citation type="submission" date="2021-01" db="EMBL/GenBank/DDBJ databases">
        <authorList>
            <person name="Hahn C.R."/>
            <person name="Youssef N.H."/>
            <person name="Elshahed M."/>
        </authorList>
    </citation>
    <scope>NUCLEOTIDE SEQUENCE</scope>
    <source>
        <strain evidence="5">Zod_Metabat.24</strain>
    </source>
</reference>
<dbReference type="GO" id="GO:0005524">
    <property type="term" value="F:ATP binding"/>
    <property type="evidence" value="ECO:0007669"/>
    <property type="project" value="UniProtKB-KW"/>
</dbReference>
<feature type="domain" description="CoA-binding" evidence="4">
    <location>
        <begin position="12"/>
        <end position="106"/>
    </location>
</feature>
<dbReference type="InterPro" id="IPR003781">
    <property type="entry name" value="CoA-bd"/>
</dbReference>
<evidence type="ECO:0000256" key="3">
    <source>
        <dbReference type="ARBA" id="ARBA00022840"/>
    </source>
</evidence>
<dbReference type="AlphaFoldDB" id="A0A9D8PRE1"/>
<dbReference type="SUPFAM" id="SSF52210">
    <property type="entry name" value="Succinyl-CoA synthetase domains"/>
    <property type="match status" value="2"/>
</dbReference>
<keyword evidence="2" id="KW-0547">Nucleotide-binding</keyword>
<organism evidence="5 6">
    <name type="scientific">Candidatus Zymogenus saltonus</name>
    <dbReference type="NCBI Taxonomy" id="2844893"/>
    <lineage>
        <taxon>Bacteria</taxon>
        <taxon>Deltaproteobacteria</taxon>
        <taxon>Candidatus Zymogenia</taxon>
        <taxon>Candidatus Zymogeniales</taxon>
        <taxon>Candidatus Zymogenaceae</taxon>
        <taxon>Candidatus Zymogenus</taxon>
    </lineage>
</organism>
<dbReference type="GO" id="GO:0016874">
    <property type="term" value="F:ligase activity"/>
    <property type="evidence" value="ECO:0007669"/>
    <property type="project" value="UniProtKB-KW"/>
</dbReference>
<name>A0A9D8PRE1_9DELT</name>
<dbReference type="EMBL" id="JAFGIX010000068">
    <property type="protein sequence ID" value="MBN1574145.1"/>
    <property type="molecule type" value="Genomic_DNA"/>
</dbReference>
<evidence type="ECO:0000313" key="5">
    <source>
        <dbReference type="EMBL" id="MBN1574145.1"/>
    </source>
</evidence>
<dbReference type="SMART" id="SM00881">
    <property type="entry name" value="CoA_binding"/>
    <property type="match status" value="1"/>
</dbReference>
<keyword evidence="3" id="KW-0067">ATP-binding</keyword>
<keyword evidence="1" id="KW-0436">Ligase</keyword>
<dbReference type="InterPro" id="IPR032875">
    <property type="entry name" value="Succ_CoA_lig_flav_dom"/>
</dbReference>
<dbReference type="SUPFAM" id="SSF51735">
    <property type="entry name" value="NAD(P)-binding Rossmann-fold domains"/>
    <property type="match status" value="1"/>
</dbReference>
<dbReference type="InterPro" id="IPR051538">
    <property type="entry name" value="Acyl-CoA_Synth/Transferase"/>
</dbReference>
<sequence length="480" mass="52434">MSKKNGINLDPLFYPESIAVIGASPNVIRDRAGFFYSLKECYKGKLYAVNPKYNDIDGVPCFPNIKDVPENLDYAIIMLPREKVRDVLKDCVSAGVKFVLVFTSGFSEMGEYRLEEELLEIIRGRKTRIVGPNCIGPHCPERGLAYYAQLHRDVVGEVGFFSQSGGHALNFTIRGLSLGLNFNKVISLGNQADLKIEDFLEYFGQDDRVKFICGYVEDVKDGERFKKIVRNIVLERGKPLVLWKGGRSADGARATSSHTGAVAVPTKVWDSVMDQLGVINVESQNELADVMVALKLGFKPRGKNVVVAVAGGGSSVELTDGVSLNGLFVPSLAEGIQKKIGADISSVNTSTNNPIDLGMFGFAPNIFANSMALAAEDPNIDIVMGCQYPEMVKAMAPEAWDASVNILVEGIAKVGKPTAMILPRIYENSPEAECARAEFIEKLREVNIPAFPSAARMASTAVKIQKYLDFMEKHGAEVSF</sequence>
<dbReference type="Gene3D" id="3.40.50.261">
    <property type="entry name" value="Succinyl-CoA synthetase domains"/>
    <property type="match status" value="2"/>
</dbReference>
<protein>
    <submittedName>
        <fullName evidence="5">CoA-binding protein</fullName>
    </submittedName>
</protein>
<dbReference type="PANTHER" id="PTHR43334:SF1">
    <property type="entry name" value="3-HYDROXYPROPIONATE--COA LIGASE [ADP-FORMING]"/>
    <property type="match status" value="1"/>
</dbReference>
<evidence type="ECO:0000256" key="2">
    <source>
        <dbReference type="ARBA" id="ARBA00022741"/>
    </source>
</evidence>
<gene>
    <name evidence="5" type="ORF">JW984_13190</name>
</gene>
<dbReference type="PANTHER" id="PTHR43334">
    <property type="entry name" value="ACETATE--COA LIGASE [ADP-FORMING]"/>
    <property type="match status" value="1"/>
</dbReference>
<reference evidence="5" key="1">
    <citation type="journal article" date="2021" name="Environ. Microbiol.">
        <title>Genomic characterization of three novel Desulfobacterota classes expand the metabolic and phylogenetic diversity of the phylum.</title>
        <authorList>
            <person name="Murphy C.L."/>
            <person name="Biggerstaff J."/>
            <person name="Eichhorn A."/>
            <person name="Ewing E."/>
            <person name="Shahan R."/>
            <person name="Soriano D."/>
            <person name="Stewart S."/>
            <person name="VanMol K."/>
            <person name="Walker R."/>
            <person name="Walters P."/>
            <person name="Elshahed M.S."/>
            <person name="Youssef N.H."/>
        </authorList>
    </citation>
    <scope>NUCLEOTIDE SEQUENCE</scope>
    <source>
        <strain evidence="5">Zod_Metabat.24</strain>
    </source>
</reference>
<dbReference type="Gene3D" id="3.40.50.720">
    <property type="entry name" value="NAD(P)-binding Rossmann-like Domain"/>
    <property type="match status" value="1"/>
</dbReference>
<evidence type="ECO:0000313" key="6">
    <source>
        <dbReference type="Proteomes" id="UP000809273"/>
    </source>
</evidence>
<accession>A0A9D8PRE1</accession>